<protein>
    <submittedName>
        <fullName evidence="1">Uncharacterized protein</fullName>
    </submittedName>
</protein>
<keyword evidence="2" id="KW-1185">Reference proteome</keyword>
<name>A0A0B1TBA2_OESDE</name>
<reference evidence="1 2" key="1">
    <citation type="submission" date="2014-03" db="EMBL/GenBank/DDBJ databases">
        <title>Draft genome of the hookworm Oesophagostomum dentatum.</title>
        <authorList>
            <person name="Mitreva M."/>
        </authorList>
    </citation>
    <scope>NUCLEOTIDE SEQUENCE [LARGE SCALE GENOMIC DNA]</scope>
    <source>
        <strain evidence="1 2">OD-Hann</strain>
    </source>
</reference>
<evidence type="ECO:0000313" key="2">
    <source>
        <dbReference type="Proteomes" id="UP000053660"/>
    </source>
</evidence>
<dbReference type="Proteomes" id="UP000053660">
    <property type="component" value="Unassembled WGS sequence"/>
</dbReference>
<dbReference type="AlphaFoldDB" id="A0A0B1TBA2"/>
<organism evidence="1 2">
    <name type="scientific">Oesophagostomum dentatum</name>
    <name type="common">Nodular worm</name>
    <dbReference type="NCBI Taxonomy" id="61180"/>
    <lineage>
        <taxon>Eukaryota</taxon>
        <taxon>Metazoa</taxon>
        <taxon>Ecdysozoa</taxon>
        <taxon>Nematoda</taxon>
        <taxon>Chromadorea</taxon>
        <taxon>Rhabditida</taxon>
        <taxon>Rhabditina</taxon>
        <taxon>Rhabditomorpha</taxon>
        <taxon>Strongyloidea</taxon>
        <taxon>Strongylidae</taxon>
        <taxon>Oesophagostomum</taxon>
    </lineage>
</organism>
<accession>A0A0B1TBA2</accession>
<proteinExistence type="predicted"/>
<dbReference type="EMBL" id="KN550963">
    <property type="protein sequence ID" value="KHJ93077.1"/>
    <property type="molecule type" value="Genomic_DNA"/>
</dbReference>
<evidence type="ECO:0000313" key="1">
    <source>
        <dbReference type="EMBL" id="KHJ93077.1"/>
    </source>
</evidence>
<sequence length="129" mass="14894">MPVWQACIIPTRRTFIISSSLSQFWLQSNSALWSGLGGVDYDEEPELAKSNKHLKKKFDKFTFHTFALIEGAKLPQGKGGKKKSGYHASYYRTQKRLEPNANQCSSMKMNMFRIKIRACFYDILRHSPQ</sequence>
<gene>
    <name evidence="1" type="ORF">OESDEN_07018</name>
</gene>